<gene>
    <name evidence="7" type="ORF">A5802_001517</name>
</gene>
<accession>A0A242L0Y3</accession>
<dbReference type="GO" id="GO:0009099">
    <property type="term" value="P:L-valine biosynthetic process"/>
    <property type="evidence" value="ECO:0007669"/>
    <property type="project" value="TreeGrafter"/>
</dbReference>
<evidence type="ECO:0000259" key="6">
    <source>
        <dbReference type="Pfam" id="PF02776"/>
    </source>
</evidence>
<feature type="domain" description="Thiamine pyrophosphate enzyme central" evidence="4">
    <location>
        <begin position="221"/>
        <end position="354"/>
    </location>
</feature>
<dbReference type="InterPro" id="IPR029061">
    <property type="entry name" value="THDP-binding"/>
</dbReference>
<dbReference type="Gene3D" id="3.40.50.970">
    <property type="match status" value="2"/>
</dbReference>
<dbReference type="PANTHER" id="PTHR18968:SF129">
    <property type="entry name" value="ACETOLACTATE SYNTHASE"/>
    <property type="match status" value="1"/>
</dbReference>
<dbReference type="InterPro" id="IPR029035">
    <property type="entry name" value="DHS-like_NAD/FAD-binding_dom"/>
</dbReference>
<dbReference type="FunFam" id="3.40.50.1220:FF:000028">
    <property type="entry name" value="Acetolactate synthase, catabolic"/>
    <property type="match status" value="1"/>
</dbReference>
<dbReference type="InterPro" id="IPR012001">
    <property type="entry name" value="Thiamin_PyroP_enz_TPP-bd_dom"/>
</dbReference>
<name>A0A242L0Y3_ENTMU</name>
<dbReference type="Pfam" id="PF02776">
    <property type="entry name" value="TPP_enzyme_N"/>
    <property type="match status" value="1"/>
</dbReference>
<feature type="domain" description="Thiamine pyrophosphate enzyme TPP-binding" evidence="5">
    <location>
        <begin position="416"/>
        <end position="562"/>
    </location>
</feature>
<protein>
    <submittedName>
        <fullName evidence="7">Acetolactate synthase, catabolic</fullName>
    </submittedName>
</protein>
<dbReference type="PROSITE" id="PS00187">
    <property type="entry name" value="TPP_ENZYMES"/>
    <property type="match status" value="1"/>
</dbReference>
<dbReference type="GO" id="GO:0030976">
    <property type="term" value="F:thiamine pyrophosphate binding"/>
    <property type="evidence" value="ECO:0007669"/>
    <property type="project" value="InterPro"/>
</dbReference>
<dbReference type="InterPro" id="IPR011766">
    <property type="entry name" value="TPP_enzyme_TPP-bd"/>
</dbReference>
<dbReference type="CDD" id="cd07035">
    <property type="entry name" value="TPP_PYR_POX_like"/>
    <property type="match status" value="1"/>
</dbReference>
<dbReference type="Proteomes" id="UP000195024">
    <property type="component" value="Unassembled WGS sequence"/>
</dbReference>
<dbReference type="GO" id="GO:0009097">
    <property type="term" value="P:isoleucine biosynthetic process"/>
    <property type="evidence" value="ECO:0007669"/>
    <property type="project" value="TreeGrafter"/>
</dbReference>
<evidence type="ECO:0000313" key="7">
    <source>
        <dbReference type="EMBL" id="OTP27781.1"/>
    </source>
</evidence>
<comment type="similarity">
    <text evidence="1 3">Belongs to the TPP enzyme family.</text>
</comment>
<feature type="domain" description="Thiamine pyrophosphate enzyme N-terminal TPP-binding" evidence="6">
    <location>
        <begin position="36"/>
        <end position="148"/>
    </location>
</feature>
<dbReference type="GO" id="GO:0050660">
    <property type="term" value="F:flavin adenine dinucleotide binding"/>
    <property type="evidence" value="ECO:0007669"/>
    <property type="project" value="TreeGrafter"/>
</dbReference>
<dbReference type="GO" id="GO:0003984">
    <property type="term" value="F:acetolactate synthase activity"/>
    <property type="evidence" value="ECO:0007669"/>
    <property type="project" value="InterPro"/>
</dbReference>
<dbReference type="SUPFAM" id="SSF52467">
    <property type="entry name" value="DHS-like NAD/FAD-binding domain"/>
    <property type="match status" value="1"/>
</dbReference>
<evidence type="ECO:0000259" key="5">
    <source>
        <dbReference type="Pfam" id="PF02775"/>
    </source>
</evidence>
<dbReference type="InterPro" id="IPR000399">
    <property type="entry name" value="TPP-bd_CS"/>
</dbReference>
<dbReference type="NCBIfam" id="TIGR02418">
    <property type="entry name" value="acolac_catab"/>
    <property type="match status" value="1"/>
</dbReference>
<dbReference type="InterPro" id="IPR012000">
    <property type="entry name" value="Thiamin_PyroP_enz_cen_dom"/>
</dbReference>
<dbReference type="FunFam" id="3.40.50.970:FF:000007">
    <property type="entry name" value="Acetolactate synthase"/>
    <property type="match status" value="1"/>
</dbReference>
<dbReference type="InterPro" id="IPR012782">
    <property type="entry name" value="Acetolactate_synth_catblc"/>
</dbReference>
<reference evidence="7 8" key="1">
    <citation type="submission" date="2017-05" db="EMBL/GenBank/DDBJ databases">
        <title>The Genome Sequence of Enterococcus mundtii 6B1_DIV0119.</title>
        <authorList>
            <consortium name="The Broad Institute Genomics Platform"/>
            <consortium name="The Broad Institute Genomic Center for Infectious Diseases"/>
            <person name="Earl A."/>
            <person name="Manson A."/>
            <person name="Schwartman J."/>
            <person name="Gilmore M."/>
            <person name="Abouelleil A."/>
            <person name="Cao P."/>
            <person name="Chapman S."/>
            <person name="Cusick C."/>
            <person name="Shea T."/>
            <person name="Young S."/>
            <person name="Neafsey D."/>
            <person name="Nusbaum C."/>
            <person name="Birren B."/>
        </authorList>
    </citation>
    <scope>NUCLEOTIDE SEQUENCE [LARGE SCALE GENOMIC DNA]</scope>
    <source>
        <strain evidence="7 8">6B1_DIV0119</strain>
    </source>
</reference>
<dbReference type="Pfam" id="PF02775">
    <property type="entry name" value="TPP_enzyme_C"/>
    <property type="match status" value="1"/>
</dbReference>
<dbReference type="AlphaFoldDB" id="A0A242L0Y3"/>
<sequence>MLVKEKQGVETVSEEMIKEKQGVEIVSEEVIKEKQGSTTVVESLINHQVDYVFGIPGAKIDGVFNELEDHGPELIVTRHEQNAAFMAQAIGRITGEPGVVIATSGPGASNLATGLVTATAEGDPVLAIAGQVKRSDLLKLTHQSMNNAALFEPITKYSAEIQDPETISEIIANAYRMAKSSKKGASFISIPQDVVDAPVKSDVIKPLQDPKLGSASSGDIDYLVERIREAKLPVLLVGMRGSSKDETAAIRQLVEKTGLPVVETFQAAGVISRQLEDHFFGRVGLFRNQPGDMLLKRSDLVIAIGYDPIEYEARNWNAEKDARIIIIDETPAEIDSYMQPERELIGDISATLDLLTESLEETQVSADAQEYLNTLQEKLKARDICETSSEDGILHPLEVINTLQSKVTDDMTVTVDVGSHYIWMARHFRSYEARHLLFSNGMQTLGVALPWAISAALVRPNTQVISVSGDGGFLFSAQDLETAVRKKLKIIHLIWNDGRYNMVEFQEIMKYDRASGVDFGPVDFVQYAEAFGAKGLRVSNAEELASALEEGFATEGPVIIDIPIDYRDNEKLGETILPDQFY</sequence>
<dbReference type="GO" id="GO:0005948">
    <property type="term" value="C:acetolactate synthase complex"/>
    <property type="evidence" value="ECO:0007669"/>
    <property type="project" value="TreeGrafter"/>
</dbReference>
<evidence type="ECO:0000256" key="2">
    <source>
        <dbReference type="ARBA" id="ARBA00023052"/>
    </source>
</evidence>
<proteinExistence type="inferred from homology"/>
<evidence type="ECO:0000313" key="8">
    <source>
        <dbReference type="Proteomes" id="UP000195024"/>
    </source>
</evidence>
<dbReference type="NCBIfam" id="NF006378">
    <property type="entry name" value="PRK08617.1"/>
    <property type="match status" value="1"/>
</dbReference>
<evidence type="ECO:0000259" key="4">
    <source>
        <dbReference type="Pfam" id="PF00205"/>
    </source>
</evidence>
<organism evidence="7 8">
    <name type="scientific">Enterococcus mundtii</name>
    <dbReference type="NCBI Taxonomy" id="53346"/>
    <lineage>
        <taxon>Bacteria</taxon>
        <taxon>Bacillati</taxon>
        <taxon>Bacillota</taxon>
        <taxon>Bacilli</taxon>
        <taxon>Lactobacillales</taxon>
        <taxon>Enterococcaceae</taxon>
        <taxon>Enterococcus</taxon>
    </lineage>
</organism>
<dbReference type="Pfam" id="PF00205">
    <property type="entry name" value="TPP_enzyme_M"/>
    <property type="match status" value="1"/>
</dbReference>
<dbReference type="SUPFAM" id="SSF52518">
    <property type="entry name" value="Thiamin diphosphate-binding fold (THDP-binding)"/>
    <property type="match status" value="2"/>
</dbReference>
<keyword evidence="2 3" id="KW-0786">Thiamine pyrophosphate</keyword>
<dbReference type="PANTHER" id="PTHR18968">
    <property type="entry name" value="THIAMINE PYROPHOSPHATE ENZYMES"/>
    <property type="match status" value="1"/>
</dbReference>
<evidence type="ECO:0000256" key="1">
    <source>
        <dbReference type="ARBA" id="ARBA00007812"/>
    </source>
</evidence>
<dbReference type="InterPro" id="IPR045229">
    <property type="entry name" value="TPP_enz"/>
</dbReference>
<dbReference type="Gene3D" id="3.40.50.1220">
    <property type="entry name" value="TPP-binding domain"/>
    <property type="match status" value="1"/>
</dbReference>
<dbReference type="GO" id="GO:0000287">
    <property type="term" value="F:magnesium ion binding"/>
    <property type="evidence" value="ECO:0007669"/>
    <property type="project" value="InterPro"/>
</dbReference>
<evidence type="ECO:0000256" key="3">
    <source>
        <dbReference type="RuleBase" id="RU362132"/>
    </source>
</evidence>
<dbReference type="GO" id="GO:0034077">
    <property type="term" value="P:butanediol metabolic process"/>
    <property type="evidence" value="ECO:0007669"/>
    <property type="project" value="InterPro"/>
</dbReference>
<comment type="caution">
    <text evidence="7">The sequence shown here is derived from an EMBL/GenBank/DDBJ whole genome shotgun (WGS) entry which is preliminary data.</text>
</comment>
<dbReference type="EMBL" id="NGMS01000001">
    <property type="protein sequence ID" value="OTP27781.1"/>
    <property type="molecule type" value="Genomic_DNA"/>
</dbReference>